<dbReference type="Proteomes" id="UP000218615">
    <property type="component" value="Unassembled WGS sequence"/>
</dbReference>
<evidence type="ECO:0000313" key="2">
    <source>
        <dbReference type="Proteomes" id="UP000218615"/>
    </source>
</evidence>
<reference evidence="2" key="1">
    <citation type="submission" date="2017-06" db="EMBL/GenBank/DDBJ databases">
        <authorList>
            <person name="Cremers G."/>
        </authorList>
    </citation>
    <scope>NUCLEOTIDE SEQUENCE [LARGE SCALE GENOMIC DNA]</scope>
</reference>
<dbReference type="InterPro" id="IPR008972">
    <property type="entry name" value="Cupredoxin"/>
</dbReference>
<proteinExistence type="predicted"/>
<keyword evidence="2" id="KW-1185">Reference proteome</keyword>
<accession>A0A284VJG8</accession>
<protein>
    <submittedName>
        <fullName evidence="1">Uncharacterized protein</fullName>
    </submittedName>
</protein>
<dbReference type="AlphaFoldDB" id="A0A284VJG8"/>
<gene>
    <name evidence="1" type="ORF">MNV_1180011</name>
</gene>
<dbReference type="Gene3D" id="2.60.40.420">
    <property type="entry name" value="Cupredoxins - blue copper proteins"/>
    <property type="match status" value="1"/>
</dbReference>
<dbReference type="OrthoDB" id="137915at2157"/>
<dbReference type="PROSITE" id="PS51257">
    <property type="entry name" value="PROKAR_LIPOPROTEIN"/>
    <property type="match status" value="1"/>
</dbReference>
<dbReference type="RefSeq" id="WP_096203778.1">
    <property type="nucleotide sequence ID" value="NZ_FZMP01000022.1"/>
</dbReference>
<dbReference type="EMBL" id="FZMP01000022">
    <property type="protein sequence ID" value="SNQ59393.1"/>
    <property type="molecule type" value="Genomic_DNA"/>
</dbReference>
<dbReference type="SUPFAM" id="SSF49503">
    <property type="entry name" value="Cupredoxins"/>
    <property type="match status" value="1"/>
</dbReference>
<evidence type="ECO:0000313" key="1">
    <source>
        <dbReference type="EMBL" id="SNQ59393.1"/>
    </source>
</evidence>
<organism evidence="1 2">
    <name type="scientific">Candidatus Methanoperedens nitratireducens</name>
    <dbReference type="NCBI Taxonomy" id="1392998"/>
    <lineage>
        <taxon>Archaea</taxon>
        <taxon>Methanobacteriati</taxon>
        <taxon>Methanobacteriota</taxon>
        <taxon>Stenosarchaea group</taxon>
        <taxon>Methanomicrobia</taxon>
        <taxon>Methanosarcinales</taxon>
        <taxon>ANME-2 cluster</taxon>
        <taxon>Candidatus Methanoperedentaceae</taxon>
        <taxon>Candidatus Methanoperedens</taxon>
    </lineage>
</organism>
<name>A0A284VJG8_9EURY</name>
<sequence length="173" mass="19267">MEQIKLFPIVLVTLSLIFLGCVGETPVGTPIPTAVPTATETPQPTIVPAVPAPTPALPQQQIAPPVKYIVWIDSDLGFYRIRAVRGNTSVRLPADFSILNFSINVGDKVRWMNDDSYDFPLTLVSNEGLWTGRAGLMRYQGERVEYTFNKTGIYTFSIKEYPRIGQQKITVVH</sequence>